<organism evidence="4 5">
    <name type="scientific">Agaribacillus aureus</name>
    <dbReference type="NCBI Taxonomy" id="3051825"/>
    <lineage>
        <taxon>Bacteria</taxon>
        <taxon>Pseudomonadati</taxon>
        <taxon>Bacteroidota</taxon>
        <taxon>Cytophagia</taxon>
        <taxon>Cytophagales</taxon>
        <taxon>Splendidivirgaceae</taxon>
        <taxon>Agaribacillus</taxon>
    </lineage>
</organism>
<dbReference type="PANTHER" id="PTHR43736">
    <property type="entry name" value="ADP-RIBOSE PYROPHOSPHATASE"/>
    <property type="match status" value="1"/>
</dbReference>
<reference evidence="4" key="1">
    <citation type="submission" date="2023-06" db="EMBL/GenBank/DDBJ databases">
        <title>Genomic of Agaribacillus aureum.</title>
        <authorList>
            <person name="Wang G."/>
        </authorList>
    </citation>
    <scope>NUCLEOTIDE SEQUENCE</scope>
    <source>
        <strain evidence="4">BMA12</strain>
    </source>
</reference>
<dbReference type="InterPro" id="IPR015797">
    <property type="entry name" value="NUDIX_hydrolase-like_dom_sf"/>
</dbReference>
<sequence>MNRYPEPTVGAIIVNPSNKILLCKSSKWHDKYVIPGGHIEKGEKMEDALKREVKEETGLDIFDIELISLQESIYSKTFREDRHFIFIDFLCRTNDSKVILNDEADEYFWASLDEITSLDLGGYTRQFFTEFNKKNSAYKKHIFYQYVGEI</sequence>
<evidence type="ECO:0000313" key="4">
    <source>
        <dbReference type="EMBL" id="MDN5214579.1"/>
    </source>
</evidence>
<proteinExistence type="inferred from homology"/>
<dbReference type="PRINTS" id="PR00502">
    <property type="entry name" value="NUDIXFAMILY"/>
</dbReference>
<dbReference type="Proteomes" id="UP001172083">
    <property type="component" value="Unassembled WGS sequence"/>
</dbReference>
<evidence type="ECO:0000313" key="5">
    <source>
        <dbReference type="Proteomes" id="UP001172083"/>
    </source>
</evidence>
<dbReference type="InterPro" id="IPR020084">
    <property type="entry name" value="NUDIX_hydrolase_CS"/>
</dbReference>
<dbReference type="Gene3D" id="3.90.79.10">
    <property type="entry name" value="Nucleoside Triphosphate Pyrophosphohydrolase"/>
    <property type="match status" value="1"/>
</dbReference>
<dbReference type="CDD" id="cd18874">
    <property type="entry name" value="NUDIX_Hydrolase"/>
    <property type="match status" value="1"/>
</dbReference>
<dbReference type="RefSeq" id="WP_346759918.1">
    <property type="nucleotide sequence ID" value="NZ_JAUJEB010000005.1"/>
</dbReference>
<comment type="caution">
    <text evidence="4">The sequence shown here is derived from an EMBL/GenBank/DDBJ whole genome shotgun (WGS) entry which is preliminary data.</text>
</comment>
<dbReference type="SUPFAM" id="SSF55811">
    <property type="entry name" value="Nudix"/>
    <property type="match status" value="1"/>
</dbReference>
<gene>
    <name evidence="4" type="ORF">QQ020_21040</name>
</gene>
<name>A0ABT8LA13_9BACT</name>
<dbReference type="PANTHER" id="PTHR43736:SF1">
    <property type="entry name" value="DIHYDRONEOPTERIN TRIPHOSPHATE DIPHOSPHATASE"/>
    <property type="match status" value="1"/>
</dbReference>
<dbReference type="EMBL" id="JAUJEB010000005">
    <property type="protein sequence ID" value="MDN5214579.1"/>
    <property type="molecule type" value="Genomic_DNA"/>
</dbReference>
<keyword evidence="1 2" id="KW-0378">Hydrolase</keyword>
<accession>A0ABT8LA13</accession>
<dbReference type="Pfam" id="PF00293">
    <property type="entry name" value="NUDIX"/>
    <property type="match status" value="1"/>
</dbReference>
<dbReference type="InterPro" id="IPR020476">
    <property type="entry name" value="Nudix_hydrolase"/>
</dbReference>
<evidence type="ECO:0000259" key="3">
    <source>
        <dbReference type="PROSITE" id="PS51462"/>
    </source>
</evidence>
<comment type="similarity">
    <text evidence="2">Belongs to the Nudix hydrolase family.</text>
</comment>
<feature type="domain" description="Nudix hydrolase" evidence="3">
    <location>
        <begin position="4"/>
        <end position="133"/>
    </location>
</feature>
<dbReference type="PROSITE" id="PS51462">
    <property type="entry name" value="NUDIX"/>
    <property type="match status" value="1"/>
</dbReference>
<dbReference type="InterPro" id="IPR000086">
    <property type="entry name" value="NUDIX_hydrolase_dom"/>
</dbReference>
<evidence type="ECO:0000256" key="1">
    <source>
        <dbReference type="ARBA" id="ARBA00022801"/>
    </source>
</evidence>
<evidence type="ECO:0000256" key="2">
    <source>
        <dbReference type="RuleBase" id="RU003476"/>
    </source>
</evidence>
<protein>
    <submittedName>
        <fullName evidence="4">NUDIX domain-containing protein</fullName>
    </submittedName>
</protein>
<keyword evidence="5" id="KW-1185">Reference proteome</keyword>
<dbReference type="PROSITE" id="PS00893">
    <property type="entry name" value="NUDIX_BOX"/>
    <property type="match status" value="1"/>
</dbReference>